<proteinExistence type="predicted"/>
<accession>A0AAD4D1Y1</accession>
<dbReference type="EMBL" id="JAAAIL010002496">
    <property type="protein sequence ID" value="KAG0256813.1"/>
    <property type="molecule type" value="Genomic_DNA"/>
</dbReference>
<feature type="region of interest" description="Disordered" evidence="1">
    <location>
        <begin position="1"/>
        <end position="20"/>
    </location>
</feature>
<evidence type="ECO:0000313" key="2">
    <source>
        <dbReference type="EMBL" id="KAG0256813.1"/>
    </source>
</evidence>
<dbReference type="AlphaFoldDB" id="A0AAD4D1Y1"/>
<gene>
    <name evidence="2" type="ORF">BGZ95_005395</name>
</gene>
<protein>
    <submittedName>
        <fullName evidence="2">Uncharacterized protein</fullName>
    </submittedName>
</protein>
<dbReference type="Proteomes" id="UP001194580">
    <property type="component" value="Unassembled WGS sequence"/>
</dbReference>
<reference evidence="2" key="1">
    <citation type="journal article" date="2020" name="Fungal Divers.">
        <title>Resolving the Mortierellaceae phylogeny through synthesis of multi-gene phylogenetics and phylogenomics.</title>
        <authorList>
            <person name="Vandepol N."/>
            <person name="Liber J."/>
            <person name="Desiro A."/>
            <person name="Na H."/>
            <person name="Kennedy M."/>
            <person name="Barry K."/>
            <person name="Grigoriev I.V."/>
            <person name="Miller A.N."/>
            <person name="O'Donnell K."/>
            <person name="Stajich J.E."/>
            <person name="Bonito G."/>
        </authorList>
    </citation>
    <scope>NUCLEOTIDE SEQUENCE</scope>
    <source>
        <strain evidence="2">NRRL 28262</strain>
    </source>
</reference>
<evidence type="ECO:0000256" key="1">
    <source>
        <dbReference type="SAM" id="MobiDB-lite"/>
    </source>
</evidence>
<keyword evidence="3" id="KW-1185">Reference proteome</keyword>
<organism evidence="2 3">
    <name type="scientific">Linnemannia exigua</name>
    <dbReference type="NCBI Taxonomy" id="604196"/>
    <lineage>
        <taxon>Eukaryota</taxon>
        <taxon>Fungi</taxon>
        <taxon>Fungi incertae sedis</taxon>
        <taxon>Mucoromycota</taxon>
        <taxon>Mortierellomycotina</taxon>
        <taxon>Mortierellomycetes</taxon>
        <taxon>Mortierellales</taxon>
        <taxon>Mortierellaceae</taxon>
        <taxon>Linnemannia</taxon>
    </lineage>
</organism>
<name>A0AAD4D1Y1_9FUNG</name>
<evidence type="ECO:0000313" key="3">
    <source>
        <dbReference type="Proteomes" id="UP001194580"/>
    </source>
</evidence>
<feature type="non-terminal residue" evidence="2">
    <location>
        <position position="274"/>
    </location>
</feature>
<feature type="compositionally biased region" description="Low complexity" evidence="1">
    <location>
        <begin position="36"/>
        <end position="51"/>
    </location>
</feature>
<comment type="caution">
    <text evidence="2">The sequence shown here is derived from an EMBL/GenBank/DDBJ whole genome shotgun (WGS) entry which is preliminary data.</text>
</comment>
<sequence length="274" mass="30481">MGTPSTSAPIWPTSTRPARTKVQLSKTFRPIPVSAPSPSSTTPTTTTFPTFHRPKKSTPPNSSRDDLEFWASLYAQHPVITQQRHEPAAALLSPPRTTNSKKGGPFVKIWQVLRKTHLKGGDGDRSGRFRFETLAPEETPTTTITTKISPSTNSFSVVVFFTVEEGEQKDHLQKTGSGSRNSKRWSLPPTLQLWCVESARNRNRMLFNQKELMGSFVPNSLSFHPDSNGHDVTAPLYIYETQTLGLDAVSQEGPMVLELKLQSTEGAIYADFFY</sequence>
<feature type="region of interest" description="Disordered" evidence="1">
    <location>
        <begin position="25"/>
        <end position="64"/>
    </location>
</feature>